<dbReference type="InterPro" id="IPR000801">
    <property type="entry name" value="Esterase-like"/>
</dbReference>
<dbReference type="GO" id="GO:0016788">
    <property type="term" value="F:hydrolase activity, acting on ester bonds"/>
    <property type="evidence" value="ECO:0007669"/>
    <property type="project" value="TreeGrafter"/>
</dbReference>
<evidence type="ECO:0000256" key="2">
    <source>
        <dbReference type="ARBA" id="ARBA00022801"/>
    </source>
</evidence>
<sequence length="325" mass="36096">MKKLFIKSACILSALLCYTAIQTVKAQPVAPKESSPLTILKALNPSTVTLKDSASFDIKDQKSNQTYRIFISIPDAPPPASGYPVVFVMDGNALFNTTRDALRAYEKRVDLTKKIHPVIVGIGYPPSDNVAQLRTYDLTPPQNTKIPMKYKTGGAEAFASFIQDQLKPLITRYVPIDPQHQALMGHSFGGLFTVYNFVYHPNEYQVYVAASPSLWLDPVLISNRINYLEQQKVTFAKDPKTILLTVGSYEQDIAPYWKNNPNLEKIKHHLAAKHQVDHIHQACKGLKQVSDVVVDCVDFDGEDHSSVVPAAIGRGVAVIMRAFAQ</sequence>
<dbReference type="AlphaFoldDB" id="A0A251ZW65"/>
<gene>
    <name evidence="4" type="ORF">HK18_05880</name>
</gene>
<protein>
    <recommendedName>
        <fullName evidence="6">Esterase</fullName>
    </recommendedName>
</protein>
<dbReference type="PANTHER" id="PTHR40841">
    <property type="entry name" value="SIDEROPHORE TRIACETYLFUSARININE C ESTERASE"/>
    <property type="match status" value="1"/>
</dbReference>
<reference evidence="5" key="1">
    <citation type="submission" date="2014-06" db="EMBL/GenBank/DDBJ databases">
        <authorList>
            <person name="Winans N.J."/>
            <person name="Newell P.D."/>
            <person name="Douglas A.E."/>
        </authorList>
    </citation>
    <scope>NUCLEOTIDE SEQUENCE [LARGE SCALE GENOMIC DNA]</scope>
    <source>
        <strain evidence="5">DmL_052</strain>
    </source>
</reference>
<accession>A0A251ZW65</accession>
<dbReference type="SUPFAM" id="SSF53474">
    <property type="entry name" value="alpha/beta-Hydrolases"/>
    <property type="match status" value="1"/>
</dbReference>
<dbReference type="Pfam" id="PF00756">
    <property type="entry name" value="Esterase"/>
    <property type="match status" value="1"/>
</dbReference>
<feature type="signal peptide" evidence="3">
    <location>
        <begin position="1"/>
        <end position="26"/>
    </location>
</feature>
<dbReference type="Gene3D" id="3.40.50.1820">
    <property type="entry name" value="alpha/beta hydrolase"/>
    <property type="match status" value="1"/>
</dbReference>
<dbReference type="InterPro" id="IPR052558">
    <property type="entry name" value="Siderophore_Hydrolase_D"/>
</dbReference>
<proteinExistence type="inferred from homology"/>
<dbReference type="InterPro" id="IPR029058">
    <property type="entry name" value="AB_hydrolase_fold"/>
</dbReference>
<keyword evidence="5" id="KW-1185">Reference proteome</keyword>
<evidence type="ECO:0000256" key="1">
    <source>
        <dbReference type="ARBA" id="ARBA00005622"/>
    </source>
</evidence>
<comment type="similarity">
    <text evidence="1">Belongs to the esterase D family.</text>
</comment>
<dbReference type="RefSeq" id="WP_086632011.1">
    <property type="nucleotide sequence ID" value="NZ_JOPB01000003.1"/>
</dbReference>
<evidence type="ECO:0000313" key="5">
    <source>
        <dbReference type="Proteomes" id="UP000194946"/>
    </source>
</evidence>
<evidence type="ECO:0000256" key="3">
    <source>
        <dbReference type="SAM" id="SignalP"/>
    </source>
</evidence>
<dbReference type="Proteomes" id="UP000194946">
    <property type="component" value="Unassembled WGS sequence"/>
</dbReference>
<dbReference type="EMBL" id="JOPB01000003">
    <property type="protein sequence ID" value="OUI78915.1"/>
    <property type="molecule type" value="Genomic_DNA"/>
</dbReference>
<keyword evidence="2" id="KW-0378">Hydrolase</keyword>
<evidence type="ECO:0008006" key="6">
    <source>
        <dbReference type="Google" id="ProtNLM"/>
    </source>
</evidence>
<dbReference type="PANTHER" id="PTHR40841:SF2">
    <property type="entry name" value="SIDEROPHORE-DEGRADING ESTERASE (EUROFUNG)"/>
    <property type="match status" value="1"/>
</dbReference>
<organism evidence="4 5">
    <name type="scientific">Commensalibacter intestini</name>
    <dbReference type="NCBI Taxonomy" id="479936"/>
    <lineage>
        <taxon>Bacteria</taxon>
        <taxon>Pseudomonadati</taxon>
        <taxon>Pseudomonadota</taxon>
        <taxon>Alphaproteobacteria</taxon>
        <taxon>Acetobacterales</taxon>
        <taxon>Acetobacteraceae</taxon>
    </lineage>
</organism>
<keyword evidence="3" id="KW-0732">Signal</keyword>
<feature type="chain" id="PRO_5011584986" description="Esterase" evidence="3">
    <location>
        <begin position="27"/>
        <end position="325"/>
    </location>
</feature>
<comment type="caution">
    <text evidence="4">The sequence shown here is derived from an EMBL/GenBank/DDBJ whole genome shotgun (WGS) entry which is preliminary data.</text>
</comment>
<name>A0A251ZW65_9PROT</name>
<evidence type="ECO:0000313" key="4">
    <source>
        <dbReference type="EMBL" id="OUI78915.1"/>
    </source>
</evidence>